<dbReference type="PATRIC" id="fig|1121353.3.peg.939"/>
<evidence type="ECO:0000256" key="2">
    <source>
        <dbReference type="SAM" id="MobiDB-lite"/>
    </source>
</evidence>
<dbReference type="Proteomes" id="UP000011760">
    <property type="component" value="Chromosome"/>
</dbReference>
<sequence>MAKQKKSHKGIVPVSSRERASETVSAARAPFKLGAVGLASLAVAVLVILFVIAIPVRNYFQLRSEIAHTQASIAAKEQQITQLESDLERYRSEAYIREQARLRLGVIEPGETAFRILDPALETDTSVTSYGTEAEPLGPWYENLWDSVTEPEAIGEGEIAPPAPVTTSETPVPSSPSAEAPAPAQ</sequence>
<gene>
    <name evidence="4" type="ORF">H924_04585</name>
</gene>
<dbReference type="InterPro" id="IPR007060">
    <property type="entry name" value="FtsL/DivIC"/>
</dbReference>
<dbReference type="OrthoDB" id="5187715at2"/>
<dbReference type="eggNOG" id="COG2919">
    <property type="taxonomic scope" value="Bacteria"/>
</dbReference>
<dbReference type="Pfam" id="PF04977">
    <property type="entry name" value="DivIC"/>
    <property type="match status" value="1"/>
</dbReference>
<keyword evidence="3" id="KW-0812">Transmembrane</keyword>
<accession>M1UY65</accession>
<dbReference type="STRING" id="1121353.H924_04585"/>
<dbReference type="KEGG" id="ccn:H924_04585"/>
<evidence type="ECO:0000313" key="4">
    <source>
        <dbReference type="EMBL" id="AGG66363.1"/>
    </source>
</evidence>
<keyword evidence="5" id="KW-1185">Reference proteome</keyword>
<keyword evidence="3" id="KW-0472">Membrane</keyword>
<feature type="region of interest" description="Disordered" evidence="2">
    <location>
        <begin position="151"/>
        <end position="185"/>
    </location>
</feature>
<evidence type="ECO:0008006" key="6">
    <source>
        <dbReference type="Google" id="ProtNLM"/>
    </source>
</evidence>
<organism evidence="4 5">
    <name type="scientific">Corynebacterium callunae DSM 20147</name>
    <dbReference type="NCBI Taxonomy" id="1121353"/>
    <lineage>
        <taxon>Bacteria</taxon>
        <taxon>Bacillati</taxon>
        <taxon>Actinomycetota</taxon>
        <taxon>Actinomycetes</taxon>
        <taxon>Mycobacteriales</taxon>
        <taxon>Corynebacteriaceae</taxon>
        <taxon>Corynebacterium</taxon>
    </lineage>
</organism>
<evidence type="ECO:0000256" key="3">
    <source>
        <dbReference type="SAM" id="Phobius"/>
    </source>
</evidence>
<dbReference type="AlphaFoldDB" id="M1UY65"/>
<evidence type="ECO:0000256" key="1">
    <source>
        <dbReference type="SAM" id="Coils"/>
    </source>
</evidence>
<proteinExistence type="predicted"/>
<dbReference type="RefSeq" id="WP_015650798.1">
    <property type="nucleotide sequence ID" value="NC_020506.1"/>
</dbReference>
<feature type="coiled-coil region" evidence="1">
    <location>
        <begin position="66"/>
        <end position="93"/>
    </location>
</feature>
<keyword evidence="1" id="KW-0175">Coiled coil</keyword>
<name>M1UY65_9CORY</name>
<keyword evidence="3" id="KW-1133">Transmembrane helix</keyword>
<reference evidence="4 5" key="1">
    <citation type="submission" date="2013-02" db="EMBL/GenBank/DDBJ databases">
        <title>The complete genome sequence of Corynebacterium callunae DSM 20147.</title>
        <authorList>
            <person name="Ruckert C."/>
            <person name="Albersmeier A."/>
            <person name="Kalinowski J."/>
        </authorList>
    </citation>
    <scope>NUCLEOTIDE SEQUENCE [LARGE SCALE GENOMIC DNA]</scope>
    <source>
        <strain evidence="4 5">DSM 20147</strain>
    </source>
</reference>
<dbReference type="EMBL" id="CP004354">
    <property type="protein sequence ID" value="AGG66363.1"/>
    <property type="molecule type" value="Genomic_DNA"/>
</dbReference>
<feature type="transmembrane region" description="Helical" evidence="3">
    <location>
        <begin position="33"/>
        <end position="54"/>
    </location>
</feature>
<feature type="compositionally biased region" description="Low complexity" evidence="2">
    <location>
        <begin position="165"/>
        <end position="185"/>
    </location>
</feature>
<protein>
    <recommendedName>
        <fullName evidence="6">Septum formation initiator</fullName>
    </recommendedName>
</protein>
<evidence type="ECO:0000313" key="5">
    <source>
        <dbReference type="Proteomes" id="UP000011760"/>
    </source>
</evidence>
<dbReference type="HOGENOM" id="CLU_085342_2_1_11"/>